<dbReference type="InterPro" id="IPR003342">
    <property type="entry name" value="ArnT-like_N"/>
</dbReference>
<dbReference type="PANTHER" id="PTHR10050:SF46">
    <property type="entry name" value="PROTEIN O-MANNOSYL-TRANSFERASE 2"/>
    <property type="match status" value="1"/>
</dbReference>
<evidence type="ECO:0000256" key="9">
    <source>
        <dbReference type="ARBA" id="ARBA00093617"/>
    </source>
</evidence>
<evidence type="ECO:0000256" key="6">
    <source>
        <dbReference type="ARBA" id="ARBA00022692"/>
    </source>
</evidence>
<dbReference type="PANTHER" id="PTHR10050">
    <property type="entry name" value="DOLICHYL-PHOSPHATE-MANNOSE--PROTEIN MANNOSYLTRANSFERASE"/>
    <property type="match status" value="1"/>
</dbReference>
<keyword evidence="4 10" id="KW-0328">Glycosyltransferase</keyword>
<dbReference type="Pfam" id="PF02366">
    <property type="entry name" value="PMT"/>
    <property type="match status" value="1"/>
</dbReference>
<keyword evidence="5 10" id="KW-0808">Transferase</keyword>
<comment type="caution">
    <text evidence="13">The sequence shown here is derived from an EMBL/GenBank/DDBJ whole genome shotgun (WGS) entry which is preliminary data.</text>
</comment>
<keyword evidence="10" id="KW-1003">Cell membrane</keyword>
<feature type="transmembrane region" description="Helical" evidence="10">
    <location>
        <begin position="107"/>
        <end position="126"/>
    </location>
</feature>
<feature type="transmembrane region" description="Helical" evidence="10">
    <location>
        <begin position="402"/>
        <end position="422"/>
    </location>
</feature>
<sequence length="473" mass="54977">MPNKKKTELYITILLVILTFLIRVIRLDIPHDWSFDEVYHALSAEAYALNDPRGYEWWNPSPKDLAYEWLHPPLGKLFMAASIKLLAKPYIPESKAQPLDGRTTFAWRFPGVVFATLTVYLLIIFGKRLFDNYWIGAVAGLLYALDGLSFVQSRTGMNDIFITYFVVLTFYRLYAFIVEYPKKNLRNLLWLGLAAGLAASTKWTGFYAVAIVFVAAVAFVLKKRDSVKRFVQAMCVLAFLPAVIYVLSYGQWWLQGHTWKQFTELHQQIWWYQTGLKATHGYQSTALTWPLLIRPVWFYVKYQDVYTNGQKELYIGNIYTMGHPLIWWAGLVAVGYLCWTIIKKYAVLIILRVSGASHEMSIKKFIHGMFSTGSNDKLAMLIILTGYFGMFLPWALSPRIMFLYHYLPSIPFLCLALAYGLFQLKKRGRWGSRVVVAYLSLVVLLFVYFYPHWSAVLVPQKWAEQYYWLKSWK</sequence>
<dbReference type="GO" id="GO:0012505">
    <property type="term" value="C:endomembrane system"/>
    <property type="evidence" value="ECO:0007669"/>
    <property type="project" value="UniProtKB-SubCell"/>
</dbReference>
<feature type="transmembrane region" description="Helical" evidence="10">
    <location>
        <begin position="7"/>
        <end position="25"/>
    </location>
</feature>
<dbReference type="InterPro" id="IPR027005">
    <property type="entry name" value="PMT-like"/>
</dbReference>
<feature type="transmembrane region" description="Helical" evidence="10">
    <location>
        <begin position="378"/>
        <end position="396"/>
    </location>
</feature>
<dbReference type="GO" id="GO:0005886">
    <property type="term" value="C:plasma membrane"/>
    <property type="evidence" value="ECO:0007669"/>
    <property type="project" value="UniProtKB-SubCell"/>
</dbReference>
<feature type="transmembrane region" description="Helical" evidence="10">
    <location>
        <begin position="132"/>
        <end position="151"/>
    </location>
</feature>
<evidence type="ECO:0000256" key="1">
    <source>
        <dbReference type="ARBA" id="ARBA00004127"/>
    </source>
</evidence>
<evidence type="ECO:0000256" key="5">
    <source>
        <dbReference type="ARBA" id="ARBA00022679"/>
    </source>
</evidence>
<comment type="function">
    <text evidence="10">Protein O-mannosyltransferase that catalyzes the transfer of a single mannose residue from a polyprenol phospho-mannosyl lipidic donor to the hydroxyl group of selected serine and threonine residues in acceptor proteins.</text>
</comment>
<evidence type="ECO:0000259" key="11">
    <source>
        <dbReference type="Pfam" id="PF02366"/>
    </source>
</evidence>
<organism evidence="13 14">
    <name type="scientific">Candidatus Gottesmanbacteria bacterium GW2011_GWA1_43_11</name>
    <dbReference type="NCBI Taxonomy" id="1618436"/>
    <lineage>
        <taxon>Bacteria</taxon>
        <taxon>Candidatus Gottesmaniibacteriota</taxon>
    </lineage>
</organism>
<evidence type="ECO:0000256" key="2">
    <source>
        <dbReference type="ARBA" id="ARBA00004922"/>
    </source>
</evidence>
<comment type="subcellular location">
    <subcellularLocation>
        <location evidence="10">Cell membrane</location>
    </subcellularLocation>
    <subcellularLocation>
        <location evidence="1">Endomembrane system</location>
        <topology evidence="1">Multi-pass membrane protein</topology>
    </subcellularLocation>
</comment>
<evidence type="ECO:0000256" key="7">
    <source>
        <dbReference type="ARBA" id="ARBA00022989"/>
    </source>
</evidence>
<keyword evidence="8 10" id="KW-0472">Membrane</keyword>
<evidence type="ECO:0000313" key="13">
    <source>
        <dbReference type="EMBL" id="KKS84409.1"/>
    </source>
</evidence>
<keyword evidence="7 10" id="KW-1133">Transmembrane helix</keyword>
<protein>
    <recommendedName>
        <fullName evidence="9 10">Polyprenol-phosphate-mannose--protein mannosyltransferase</fullName>
        <ecNumber evidence="10">2.4.1.-</ecNumber>
    </recommendedName>
</protein>
<proteinExistence type="inferred from homology"/>
<comment type="pathway">
    <text evidence="2 10">Protein modification; protein glycosylation.</text>
</comment>
<feature type="domain" description="Protein O-mannosyl-transferase C-terminal four TM" evidence="12">
    <location>
        <begin position="259"/>
        <end position="472"/>
    </location>
</feature>
<reference evidence="13 14" key="1">
    <citation type="journal article" date="2015" name="Nature">
        <title>rRNA introns, odd ribosomes, and small enigmatic genomes across a large radiation of phyla.</title>
        <authorList>
            <person name="Brown C.T."/>
            <person name="Hug L.A."/>
            <person name="Thomas B.C."/>
            <person name="Sharon I."/>
            <person name="Castelle C.J."/>
            <person name="Singh A."/>
            <person name="Wilkins M.J."/>
            <person name="Williams K.H."/>
            <person name="Banfield J.F."/>
        </authorList>
    </citation>
    <scope>NUCLEOTIDE SEQUENCE [LARGE SCALE GENOMIC DNA]</scope>
</reference>
<feature type="transmembrane region" description="Helical" evidence="10">
    <location>
        <begin position="434"/>
        <end position="453"/>
    </location>
</feature>
<feature type="transmembrane region" description="Helical" evidence="10">
    <location>
        <begin position="325"/>
        <end position="342"/>
    </location>
</feature>
<feature type="transmembrane region" description="Helical" evidence="10">
    <location>
        <begin position="233"/>
        <end position="254"/>
    </location>
</feature>
<evidence type="ECO:0000259" key="12">
    <source>
        <dbReference type="Pfam" id="PF16192"/>
    </source>
</evidence>
<feature type="transmembrane region" description="Helical" evidence="10">
    <location>
        <begin position="160"/>
        <end position="177"/>
    </location>
</feature>
<evidence type="ECO:0000256" key="3">
    <source>
        <dbReference type="ARBA" id="ARBA00007222"/>
    </source>
</evidence>
<evidence type="ECO:0000256" key="4">
    <source>
        <dbReference type="ARBA" id="ARBA00022676"/>
    </source>
</evidence>
<dbReference type="Proteomes" id="UP000034543">
    <property type="component" value="Unassembled WGS sequence"/>
</dbReference>
<keyword evidence="6 10" id="KW-0812">Transmembrane</keyword>
<accession>A0A0G1CG03</accession>
<dbReference type="EMBL" id="LCFB01000020">
    <property type="protein sequence ID" value="KKS84409.1"/>
    <property type="molecule type" value="Genomic_DNA"/>
</dbReference>
<dbReference type="UniPathway" id="UPA00378"/>
<feature type="domain" description="ArnT-like N-terminal" evidence="11">
    <location>
        <begin position="71"/>
        <end position="247"/>
    </location>
</feature>
<evidence type="ECO:0000256" key="10">
    <source>
        <dbReference type="RuleBase" id="RU367007"/>
    </source>
</evidence>
<evidence type="ECO:0000256" key="8">
    <source>
        <dbReference type="ARBA" id="ARBA00023136"/>
    </source>
</evidence>
<dbReference type="GO" id="GO:0004169">
    <property type="term" value="F:dolichyl-phosphate-mannose-protein mannosyltransferase activity"/>
    <property type="evidence" value="ECO:0007669"/>
    <property type="project" value="UniProtKB-UniRule"/>
</dbReference>
<dbReference type="EC" id="2.4.1.-" evidence="10"/>
<comment type="similarity">
    <text evidence="3 10">Belongs to the glycosyltransferase 39 family.</text>
</comment>
<dbReference type="Pfam" id="PF16192">
    <property type="entry name" value="PMT_4TMC"/>
    <property type="match status" value="1"/>
</dbReference>
<dbReference type="STRING" id="1618436.UV59_C0020G0038"/>
<name>A0A0G1CG03_9BACT</name>
<dbReference type="AlphaFoldDB" id="A0A0G1CG03"/>
<gene>
    <name evidence="13" type="ORF">UV59_C0020G0038</name>
</gene>
<evidence type="ECO:0000313" key="14">
    <source>
        <dbReference type="Proteomes" id="UP000034543"/>
    </source>
</evidence>
<dbReference type="InterPro" id="IPR032421">
    <property type="entry name" value="PMT_4TMC"/>
</dbReference>
<feature type="transmembrane region" description="Helical" evidence="10">
    <location>
        <begin position="189"/>
        <end position="221"/>
    </location>
</feature>